<evidence type="ECO:0000313" key="4">
    <source>
        <dbReference type="Proteomes" id="UP000218775"/>
    </source>
</evidence>
<evidence type="ECO:0000256" key="2">
    <source>
        <dbReference type="SAM" id="Phobius"/>
    </source>
</evidence>
<accession>A0A2A4X724</accession>
<evidence type="ECO:0000256" key="1">
    <source>
        <dbReference type="SAM" id="MobiDB-lite"/>
    </source>
</evidence>
<keyword evidence="2" id="KW-0812">Transmembrane</keyword>
<protein>
    <submittedName>
        <fullName evidence="3">Uncharacterized protein</fullName>
    </submittedName>
</protein>
<keyword evidence="2" id="KW-1133">Transmembrane helix</keyword>
<feature type="region of interest" description="Disordered" evidence="1">
    <location>
        <begin position="64"/>
        <end position="96"/>
    </location>
</feature>
<reference evidence="4" key="1">
    <citation type="submission" date="2017-08" db="EMBL/GenBank/DDBJ databases">
        <title>A dynamic microbial community with high functional redundancy inhabits the cold, oxic subseafloor aquifer.</title>
        <authorList>
            <person name="Tully B.J."/>
            <person name="Wheat C.G."/>
            <person name="Glazer B.T."/>
            <person name="Huber J.A."/>
        </authorList>
    </citation>
    <scope>NUCLEOTIDE SEQUENCE [LARGE SCALE GENOMIC DNA]</scope>
</reference>
<proteinExistence type="predicted"/>
<keyword evidence="2" id="KW-0472">Membrane</keyword>
<feature type="compositionally biased region" description="Basic and acidic residues" evidence="1">
    <location>
        <begin position="77"/>
        <end position="95"/>
    </location>
</feature>
<dbReference type="AlphaFoldDB" id="A0A2A4X724"/>
<organism evidence="3 4">
    <name type="scientific">Aerophobetes bacterium</name>
    <dbReference type="NCBI Taxonomy" id="2030807"/>
    <lineage>
        <taxon>Bacteria</taxon>
        <taxon>Candidatus Aerophobota</taxon>
    </lineage>
</organism>
<dbReference type="Proteomes" id="UP000218775">
    <property type="component" value="Unassembled WGS sequence"/>
</dbReference>
<feature type="transmembrane region" description="Helical" evidence="2">
    <location>
        <begin position="113"/>
        <end position="134"/>
    </location>
</feature>
<sequence length="144" mass="15338">MVLGVGFSGDSGRGVVVTPASAMLPEGSCPQETGRVKQVAEMHFALPLFKVIYELLHPNRANEGLSSPLPIDPEPIDPEKGESQAPDGSRRERMEQNLAVVREPGSCKGFRKVVPICVCIVTVALLAAAVAVVMRSAHMFGDQS</sequence>
<name>A0A2A4X724_UNCAE</name>
<evidence type="ECO:0000313" key="3">
    <source>
        <dbReference type="EMBL" id="PCI78428.1"/>
    </source>
</evidence>
<gene>
    <name evidence="3" type="ORF">COB21_00935</name>
</gene>
<comment type="caution">
    <text evidence="3">The sequence shown here is derived from an EMBL/GenBank/DDBJ whole genome shotgun (WGS) entry which is preliminary data.</text>
</comment>
<dbReference type="EMBL" id="NVUK01000006">
    <property type="protein sequence ID" value="PCI78428.1"/>
    <property type="molecule type" value="Genomic_DNA"/>
</dbReference>